<sequence>MNNLDLYIVAEYYDVELMDNDYNLNNPIFGIDTEFYKTNLTDKYLKKFIVDLTDQYSFYDRFYLFENGEYKSMFKSIENLNSL</sequence>
<organism evidence="1 2">
    <name type="scientific">Flavobacterium profundi</name>
    <dbReference type="NCBI Taxonomy" id="1774945"/>
    <lineage>
        <taxon>Bacteria</taxon>
        <taxon>Pseudomonadati</taxon>
        <taxon>Bacteroidota</taxon>
        <taxon>Flavobacteriia</taxon>
        <taxon>Flavobacteriales</taxon>
        <taxon>Flavobacteriaceae</taxon>
        <taxon>Flavobacterium</taxon>
    </lineage>
</organism>
<dbReference type="RefSeq" id="WP_140997545.1">
    <property type="nucleotide sequence ID" value="NZ_VDCZ01000005.1"/>
</dbReference>
<reference evidence="2" key="1">
    <citation type="submission" date="2019-05" db="EMBL/GenBank/DDBJ databases">
        <title>Flavobacterium profundi sp. nov., isolated from a deep-sea seamount.</title>
        <authorList>
            <person name="Zhang D.-C."/>
        </authorList>
    </citation>
    <scope>NUCLEOTIDE SEQUENCE [LARGE SCALE GENOMIC DNA]</scope>
    <source>
        <strain evidence="2">TP390</strain>
    </source>
</reference>
<dbReference type="Proteomes" id="UP000431264">
    <property type="component" value="Unassembled WGS sequence"/>
</dbReference>
<name>A0A6I4ISK4_9FLAO</name>
<proteinExistence type="predicted"/>
<keyword evidence="2" id="KW-1185">Reference proteome</keyword>
<protein>
    <submittedName>
        <fullName evidence="1">Uncharacterized protein</fullName>
    </submittedName>
</protein>
<dbReference type="OrthoDB" id="1377388at2"/>
<accession>A0A6I4ISK4</accession>
<dbReference type="AlphaFoldDB" id="A0A6I4ISK4"/>
<comment type="caution">
    <text evidence="1">The sequence shown here is derived from an EMBL/GenBank/DDBJ whole genome shotgun (WGS) entry which is preliminary data.</text>
</comment>
<dbReference type="EMBL" id="WQLW01000005">
    <property type="protein sequence ID" value="MVO09157.1"/>
    <property type="molecule type" value="Genomic_DNA"/>
</dbReference>
<evidence type="ECO:0000313" key="1">
    <source>
        <dbReference type="EMBL" id="MVO09157.1"/>
    </source>
</evidence>
<evidence type="ECO:0000313" key="2">
    <source>
        <dbReference type="Proteomes" id="UP000431264"/>
    </source>
</evidence>
<gene>
    <name evidence="1" type="ORF">GOQ30_08280</name>
</gene>